<evidence type="ECO:0000256" key="6">
    <source>
        <dbReference type="ARBA" id="ARBA00023118"/>
    </source>
</evidence>
<dbReference type="GO" id="GO:0004521">
    <property type="term" value="F:RNA endonuclease activity"/>
    <property type="evidence" value="ECO:0007669"/>
    <property type="project" value="InterPro"/>
</dbReference>
<reference evidence="8 9" key="1">
    <citation type="journal article" date="2016" name="Nat. Commun.">
        <title>Thousands of microbial genomes shed light on interconnected biogeochemical processes in an aquifer system.</title>
        <authorList>
            <person name="Anantharaman K."/>
            <person name="Brown C.T."/>
            <person name="Hug L.A."/>
            <person name="Sharon I."/>
            <person name="Castelle C.J."/>
            <person name="Probst A.J."/>
            <person name="Thomas B.C."/>
            <person name="Singh A."/>
            <person name="Wilkins M.J."/>
            <person name="Karaoz U."/>
            <person name="Brodie E.L."/>
            <person name="Williams K.H."/>
            <person name="Hubbard S.S."/>
            <person name="Banfield J.F."/>
        </authorList>
    </citation>
    <scope>NUCLEOTIDE SEQUENCE [LARGE SCALE GENOMIC DNA]</scope>
</reference>
<name>A0A1F5PXP6_9BACT</name>
<keyword evidence="1" id="KW-0540">Nuclease</keyword>
<gene>
    <name evidence="8" type="ORF">A3B10_00845</name>
</gene>
<dbReference type="InterPro" id="IPR021127">
    <property type="entry name" value="CRISPR_associated_Cas2"/>
</dbReference>
<dbReference type="Proteomes" id="UP000177281">
    <property type="component" value="Unassembled WGS sequence"/>
</dbReference>
<keyword evidence="4" id="KW-0378">Hydrolase</keyword>
<evidence type="ECO:0000256" key="3">
    <source>
        <dbReference type="ARBA" id="ARBA00022759"/>
    </source>
</evidence>
<evidence type="ECO:0000313" key="9">
    <source>
        <dbReference type="Proteomes" id="UP000177281"/>
    </source>
</evidence>
<dbReference type="EMBL" id="MFFB01000012">
    <property type="protein sequence ID" value="OGE94683.1"/>
    <property type="molecule type" value="Genomic_DNA"/>
</dbReference>
<dbReference type="AlphaFoldDB" id="A0A1F5PXP6"/>
<evidence type="ECO:0000259" key="7">
    <source>
        <dbReference type="Pfam" id="PF20803"/>
    </source>
</evidence>
<proteinExistence type="predicted"/>
<dbReference type="NCBIfam" id="TIGR01573">
    <property type="entry name" value="cas2"/>
    <property type="match status" value="1"/>
</dbReference>
<keyword evidence="6" id="KW-0051">Antiviral defense</keyword>
<accession>A0A1F5PXP6</accession>
<keyword evidence="2" id="KW-0479">Metal-binding</keyword>
<feature type="domain" description="Transcriptional repressor PaaX-like central Cas2-like" evidence="7">
    <location>
        <begin position="89"/>
        <end position="155"/>
    </location>
</feature>
<organism evidence="8 9">
    <name type="scientific">Candidatus Doudnabacteria bacterium RIFCSPLOWO2_01_FULL_44_21</name>
    <dbReference type="NCBI Taxonomy" id="1817841"/>
    <lineage>
        <taxon>Bacteria</taxon>
        <taxon>Candidatus Doudnaibacteriota</taxon>
    </lineage>
</organism>
<dbReference type="STRING" id="1817841.A3B10_00845"/>
<evidence type="ECO:0000256" key="4">
    <source>
        <dbReference type="ARBA" id="ARBA00022801"/>
    </source>
</evidence>
<evidence type="ECO:0000256" key="2">
    <source>
        <dbReference type="ARBA" id="ARBA00022723"/>
    </source>
</evidence>
<dbReference type="InterPro" id="IPR048846">
    <property type="entry name" value="PaaX-like_central"/>
</dbReference>
<evidence type="ECO:0000313" key="8">
    <source>
        <dbReference type="EMBL" id="OGE94683.1"/>
    </source>
</evidence>
<dbReference type="Pfam" id="PF20803">
    <property type="entry name" value="PaaX_M"/>
    <property type="match status" value="1"/>
</dbReference>
<evidence type="ECO:0000256" key="1">
    <source>
        <dbReference type="ARBA" id="ARBA00022722"/>
    </source>
</evidence>
<comment type="caution">
    <text evidence="8">The sequence shown here is derived from an EMBL/GenBank/DDBJ whole genome shotgun (WGS) entry which is preliminary data.</text>
</comment>
<dbReference type="GO" id="GO:0043571">
    <property type="term" value="P:maintenance of CRISPR repeat elements"/>
    <property type="evidence" value="ECO:0007669"/>
    <property type="project" value="InterPro"/>
</dbReference>
<dbReference type="SUPFAM" id="SSF143430">
    <property type="entry name" value="TTP0101/SSO1404-like"/>
    <property type="match status" value="1"/>
</dbReference>
<keyword evidence="5" id="KW-0460">Magnesium</keyword>
<protein>
    <submittedName>
        <fullName evidence="8">CRISPR-associated endonuclease Cas2</fullName>
    </submittedName>
</protein>
<keyword evidence="3 8" id="KW-0255">Endonuclease</keyword>
<evidence type="ECO:0000256" key="5">
    <source>
        <dbReference type="ARBA" id="ARBA00022842"/>
    </source>
</evidence>
<sequence>MNKEELKEAFIETIKDMGGLIDDIIFRPYSLRISRMYYPRSTYYHRLNKFEMQGLVKRKQHRKYGNPFVVTQKGRTLLHKPSIQKRRSDGFSSIIIFDIPEDKHRERNIFRRYLKRNGYTLIQKSVLISPLEISRELEELMEELKIRPYVTKISGKINFS</sequence>